<gene>
    <name evidence="4" type="ORF">GGQ55_002683</name>
</gene>
<dbReference type="NCBIfam" id="TIGR03999">
    <property type="entry name" value="thiol_BshA"/>
    <property type="match status" value="1"/>
</dbReference>
<dbReference type="AlphaFoldDB" id="A0A853CEH3"/>
<dbReference type="PANTHER" id="PTHR12526">
    <property type="entry name" value="GLYCOSYLTRANSFERASE"/>
    <property type="match status" value="1"/>
</dbReference>
<dbReference type="InterPro" id="IPR028098">
    <property type="entry name" value="Glyco_trans_4-like_N"/>
</dbReference>
<sequence>MSLRGGLRVGLLCHRGVGGSAMVAVGLARQLAARGHDVHVVARSTPPGLETPPPGVRVHRLTATDDVTTRLDVDWTTAELHGLAELVASVVQRERLQVLHFHYAVPFAWVVQDVVRRLGEDRPAVVGTLHGTDVSVLGRRPAVRRRLEPALAALDAVTTVSDHHAALATRIFRLPEPPDVIPNFVDLDRFRTVAHPPAHGRAPRLVHVSNFRQVKRPESMARIAGRVLAAAPSELWLVGTGERMPAVESILEDPIADGRVRLLGVRLDVENLLPHTDLLLVSSRMESFCLVALEAMASGVPVVAPRVGGLPELVEHGISGLLFEPGDEEGAARLVLVYLADPALQRRLSAGALTRARSLSTAAVIPRYERLYADVLGRTRDDLTLAAAGE</sequence>
<dbReference type="SUPFAM" id="SSF53756">
    <property type="entry name" value="UDP-Glycosyltransferase/glycogen phosphorylase"/>
    <property type="match status" value="1"/>
</dbReference>
<dbReference type="EMBL" id="JACBZT010000001">
    <property type="protein sequence ID" value="NYJ06405.1"/>
    <property type="molecule type" value="Genomic_DNA"/>
</dbReference>
<keyword evidence="2" id="KW-0808">Transferase</keyword>
<accession>A0A853CEH3</accession>
<evidence type="ECO:0000259" key="3">
    <source>
        <dbReference type="Pfam" id="PF13439"/>
    </source>
</evidence>
<dbReference type="GO" id="GO:0016757">
    <property type="term" value="F:glycosyltransferase activity"/>
    <property type="evidence" value="ECO:0007669"/>
    <property type="project" value="UniProtKB-KW"/>
</dbReference>
<dbReference type="PANTHER" id="PTHR12526:SF599">
    <property type="entry name" value="N-ACETYL-ALPHA-D-GLUCOSAMINYL L-MALATE SYNTHASE"/>
    <property type="match status" value="1"/>
</dbReference>
<dbReference type="Proteomes" id="UP000541969">
    <property type="component" value="Unassembled WGS sequence"/>
</dbReference>
<name>A0A853CEH3_9ACTN</name>
<dbReference type="GO" id="GO:0071793">
    <property type="term" value="P:bacillithiol biosynthetic process"/>
    <property type="evidence" value="ECO:0007669"/>
    <property type="project" value="InterPro"/>
</dbReference>
<dbReference type="InterPro" id="IPR023881">
    <property type="entry name" value="Thiol_BshA"/>
</dbReference>
<evidence type="ECO:0000256" key="2">
    <source>
        <dbReference type="ARBA" id="ARBA00022679"/>
    </source>
</evidence>
<evidence type="ECO:0000313" key="4">
    <source>
        <dbReference type="EMBL" id="NYJ06405.1"/>
    </source>
</evidence>
<organism evidence="4 5">
    <name type="scientific">Petropleomorpha daqingensis</name>
    <dbReference type="NCBI Taxonomy" id="2026353"/>
    <lineage>
        <taxon>Bacteria</taxon>
        <taxon>Bacillati</taxon>
        <taxon>Actinomycetota</taxon>
        <taxon>Actinomycetes</taxon>
        <taxon>Geodermatophilales</taxon>
        <taxon>Geodermatophilaceae</taxon>
        <taxon>Petropleomorpha</taxon>
    </lineage>
</organism>
<dbReference type="RefSeq" id="WP_179717496.1">
    <property type="nucleotide sequence ID" value="NZ_JACBZT010000001.1"/>
</dbReference>
<dbReference type="Pfam" id="PF13439">
    <property type="entry name" value="Glyco_transf_4"/>
    <property type="match status" value="1"/>
</dbReference>
<dbReference type="Pfam" id="PF13692">
    <property type="entry name" value="Glyco_trans_1_4"/>
    <property type="match status" value="1"/>
</dbReference>
<keyword evidence="5" id="KW-1185">Reference proteome</keyword>
<feature type="domain" description="Glycosyltransferase subfamily 4-like N-terminal" evidence="3">
    <location>
        <begin position="17"/>
        <end position="189"/>
    </location>
</feature>
<keyword evidence="1" id="KW-0328">Glycosyltransferase</keyword>
<protein>
    <submittedName>
        <fullName evidence="4">N-acetyl-alpha-D-glucosaminyl L-malate synthase BshA</fullName>
    </submittedName>
</protein>
<reference evidence="4 5" key="1">
    <citation type="submission" date="2020-07" db="EMBL/GenBank/DDBJ databases">
        <title>Sequencing the genomes of 1000 actinobacteria strains.</title>
        <authorList>
            <person name="Klenk H.-P."/>
        </authorList>
    </citation>
    <scope>NUCLEOTIDE SEQUENCE [LARGE SCALE GENOMIC DNA]</scope>
    <source>
        <strain evidence="4 5">DSM 104001</strain>
    </source>
</reference>
<proteinExistence type="predicted"/>
<comment type="caution">
    <text evidence="4">The sequence shown here is derived from an EMBL/GenBank/DDBJ whole genome shotgun (WGS) entry which is preliminary data.</text>
</comment>
<evidence type="ECO:0000313" key="5">
    <source>
        <dbReference type="Proteomes" id="UP000541969"/>
    </source>
</evidence>
<dbReference type="Gene3D" id="3.40.50.2000">
    <property type="entry name" value="Glycogen Phosphorylase B"/>
    <property type="match status" value="2"/>
</dbReference>
<evidence type="ECO:0000256" key="1">
    <source>
        <dbReference type="ARBA" id="ARBA00022676"/>
    </source>
</evidence>